<organism evidence="5 6">
    <name type="scientific">Flavobacterium magnum</name>
    <dbReference type="NCBI Taxonomy" id="2162713"/>
    <lineage>
        <taxon>Bacteria</taxon>
        <taxon>Pseudomonadati</taxon>
        <taxon>Bacteroidota</taxon>
        <taxon>Flavobacteriia</taxon>
        <taxon>Flavobacteriales</taxon>
        <taxon>Flavobacteriaceae</taxon>
        <taxon>Flavobacterium</taxon>
    </lineage>
</organism>
<evidence type="ECO:0000259" key="3">
    <source>
        <dbReference type="PROSITE" id="PS50215"/>
    </source>
</evidence>
<keyword evidence="6" id="KW-1185">Reference proteome</keyword>
<dbReference type="GO" id="GO:0004222">
    <property type="term" value="F:metalloendopeptidase activity"/>
    <property type="evidence" value="ECO:0007669"/>
    <property type="project" value="InterPro"/>
</dbReference>
<dbReference type="PANTHER" id="PTHR11905">
    <property type="entry name" value="ADAM A DISINTEGRIN AND METALLOPROTEASE DOMAIN"/>
    <property type="match status" value="1"/>
</dbReference>
<dbReference type="Proteomes" id="UP000244193">
    <property type="component" value="Chromosome"/>
</dbReference>
<dbReference type="SUPFAM" id="SSF49854">
    <property type="entry name" value="Spermadhesin, CUB domain"/>
    <property type="match status" value="1"/>
</dbReference>
<gene>
    <name evidence="5" type="ORF">HYN48_11160</name>
</gene>
<dbReference type="InterPro" id="IPR036116">
    <property type="entry name" value="FN3_sf"/>
</dbReference>
<dbReference type="PANTHER" id="PTHR11905:SF159">
    <property type="entry name" value="ADAM METALLOPROTEASE"/>
    <property type="match status" value="1"/>
</dbReference>
<dbReference type="InterPro" id="IPR013783">
    <property type="entry name" value="Ig-like_fold"/>
</dbReference>
<dbReference type="InterPro" id="IPR024079">
    <property type="entry name" value="MetalloPept_cat_dom_sf"/>
</dbReference>
<dbReference type="InterPro" id="IPR000859">
    <property type="entry name" value="CUB_dom"/>
</dbReference>
<keyword evidence="2" id="KW-1015">Disulfide bond</keyword>
<dbReference type="SMART" id="SM00042">
    <property type="entry name" value="CUB"/>
    <property type="match status" value="1"/>
</dbReference>
<dbReference type="InterPro" id="IPR003961">
    <property type="entry name" value="FN3_dom"/>
</dbReference>
<proteinExistence type="predicted"/>
<dbReference type="Gene3D" id="3.40.390.10">
    <property type="entry name" value="Collagenase (Catalytic Domain)"/>
    <property type="match status" value="1"/>
</dbReference>
<keyword evidence="1" id="KW-0732">Signal</keyword>
<dbReference type="SUPFAM" id="SSF49265">
    <property type="entry name" value="Fibronectin type III"/>
    <property type="match status" value="1"/>
</dbReference>
<dbReference type="OrthoDB" id="1182309at2"/>
<dbReference type="SUPFAM" id="SSF55486">
    <property type="entry name" value="Metalloproteases ('zincins'), catalytic domain"/>
    <property type="match status" value="1"/>
</dbReference>
<dbReference type="EMBL" id="CP028811">
    <property type="protein sequence ID" value="AWA30602.1"/>
    <property type="molecule type" value="Genomic_DNA"/>
</dbReference>
<dbReference type="Pfam" id="PF18962">
    <property type="entry name" value="Por_Secre_tail"/>
    <property type="match status" value="1"/>
</dbReference>
<dbReference type="RefSeq" id="WP_108371727.1">
    <property type="nucleotide sequence ID" value="NZ_CP028811.1"/>
</dbReference>
<feature type="domain" description="Fibronectin type-III" evidence="4">
    <location>
        <begin position="442"/>
        <end position="529"/>
    </location>
</feature>
<evidence type="ECO:0000313" key="6">
    <source>
        <dbReference type="Proteomes" id="UP000244193"/>
    </source>
</evidence>
<dbReference type="Gene3D" id="2.60.40.10">
    <property type="entry name" value="Immunoglobulins"/>
    <property type="match status" value="1"/>
</dbReference>
<sequence>MKKTLLLLLTGFSVFSQTGKVAERILELDKQRVSFTHYQPFTVNPNPVSNEYEKTVDNAVIATLDQSVANKIFTENKDYITLDVPYNNKIITLSLYKAEVLAEGFELRTSGAPEVKQPVETGHFYRGIIKGDSHSLVSFNFFNGQMNGIISGREFRNLVVNRLNIKGNALDYIIYSDAKLKIDNSFTCAVDEKSAANSGEPQQRSALSNRCVSVYFEIDYDMFLANGSDVAQTNVWMASAFNNVQTLYNNDGISVAIKSVYVWTTPDPYQGDASWQYLQQFHAQRPVFNGDVGQLVGIDSGLGGVAAVIDGLCSDNNYSYSDVYFDFNTVPVMSWTIEVITHELGHLLGSPHTHGCYWNGDFTAIDGCATTANPAYAEGNCPVGEVPLPEVGGTIMSYCHLVDGVGINFANGFGPQPAARILQNVNNSGCLSSDCIDTCISQVYNLEVTNVSYTAAMASWTDADVTNSSWEMALSTYPYESVNWTPITSNPYMITGLLPNTSYTVCVRSTCPSGLEAAPKCYYFTTAADFCAGQPFTDSGGPDNNYSNYEDWVRTVFPTNPNDKIKVTFDSIAIEDGWDYLYIFNGPNVESPVLASITGFDVVGPFESTDASGALTFQFEADTNTTLAGWQGAFSCLNLNTPENGLIDYSYFPNPTTGILSIQSKNEIQSIAVYSLDGKLLDEIRAKQFDAKMDLSSYAAGTYVCKLQFAQTSTSFKVVRK</sequence>
<dbReference type="InterPro" id="IPR026444">
    <property type="entry name" value="Secre_tail"/>
</dbReference>
<dbReference type="PROSITE" id="PS50853">
    <property type="entry name" value="FN3"/>
    <property type="match status" value="1"/>
</dbReference>
<protein>
    <submittedName>
        <fullName evidence="5">Uncharacterized protein</fullName>
    </submittedName>
</protein>
<dbReference type="Pfam" id="PF13688">
    <property type="entry name" value="Reprolysin_5"/>
    <property type="match status" value="1"/>
</dbReference>
<dbReference type="KEGG" id="fmg:HYN48_11160"/>
<dbReference type="Gene3D" id="2.60.120.290">
    <property type="entry name" value="Spermadhesin, CUB domain"/>
    <property type="match status" value="1"/>
</dbReference>
<name>A0A2S0RIQ1_9FLAO</name>
<evidence type="ECO:0000259" key="4">
    <source>
        <dbReference type="PROSITE" id="PS50853"/>
    </source>
</evidence>
<feature type="domain" description="Peptidase M12B" evidence="3">
    <location>
        <begin position="210"/>
        <end position="399"/>
    </location>
</feature>
<dbReference type="InterPro" id="IPR001590">
    <property type="entry name" value="Peptidase_M12B"/>
</dbReference>
<evidence type="ECO:0000313" key="5">
    <source>
        <dbReference type="EMBL" id="AWA30602.1"/>
    </source>
</evidence>
<evidence type="ECO:0000256" key="1">
    <source>
        <dbReference type="ARBA" id="ARBA00022729"/>
    </source>
</evidence>
<dbReference type="GO" id="GO:0006509">
    <property type="term" value="P:membrane protein ectodomain proteolysis"/>
    <property type="evidence" value="ECO:0007669"/>
    <property type="project" value="TreeGrafter"/>
</dbReference>
<dbReference type="NCBIfam" id="TIGR04183">
    <property type="entry name" value="Por_Secre_tail"/>
    <property type="match status" value="1"/>
</dbReference>
<dbReference type="CDD" id="cd00041">
    <property type="entry name" value="CUB"/>
    <property type="match status" value="1"/>
</dbReference>
<dbReference type="PROSITE" id="PS50215">
    <property type="entry name" value="ADAM_MEPRO"/>
    <property type="match status" value="1"/>
</dbReference>
<dbReference type="CDD" id="cd00063">
    <property type="entry name" value="FN3"/>
    <property type="match status" value="1"/>
</dbReference>
<reference evidence="5 6" key="1">
    <citation type="submission" date="2018-04" db="EMBL/GenBank/DDBJ databases">
        <title>Genome sequencing of Flavobacterium sp. HYN0048.</title>
        <authorList>
            <person name="Yi H."/>
            <person name="Baek C."/>
        </authorList>
    </citation>
    <scope>NUCLEOTIDE SEQUENCE [LARGE SCALE GENOMIC DNA]</scope>
    <source>
        <strain evidence="5 6">HYN0048</strain>
    </source>
</reference>
<dbReference type="AlphaFoldDB" id="A0A2S0RIQ1"/>
<evidence type="ECO:0000256" key="2">
    <source>
        <dbReference type="ARBA" id="ARBA00023157"/>
    </source>
</evidence>
<dbReference type="InterPro" id="IPR035914">
    <property type="entry name" value="Sperma_CUB_dom_sf"/>
</dbReference>
<accession>A0A2S0RIQ1</accession>